<dbReference type="EMBL" id="JAFCMP010000512">
    <property type="protein sequence ID" value="KAG5178800.1"/>
    <property type="molecule type" value="Genomic_DNA"/>
</dbReference>
<dbReference type="OrthoDB" id="60955at2759"/>
<organism evidence="4 5">
    <name type="scientific">Tribonema minus</name>
    <dbReference type="NCBI Taxonomy" id="303371"/>
    <lineage>
        <taxon>Eukaryota</taxon>
        <taxon>Sar</taxon>
        <taxon>Stramenopiles</taxon>
        <taxon>Ochrophyta</taxon>
        <taxon>PX clade</taxon>
        <taxon>Xanthophyceae</taxon>
        <taxon>Tribonematales</taxon>
        <taxon>Tribonemataceae</taxon>
        <taxon>Tribonema</taxon>
    </lineage>
</organism>
<dbReference type="GO" id="GO:0005829">
    <property type="term" value="C:cytosol"/>
    <property type="evidence" value="ECO:0007669"/>
    <property type="project" value="TreeGrafter"/>
</dbReference>
<keyword evidence="5" id="KW-1185">Reference proteome</keyword>
<dbReference type="PROSITE" id="PS50294">
    <property type="entry name" value="WD_REPEATS_REGION"/>
    <property type="match status" value="2"/>
</dbReference>
<dbReference type="GO" id="GO:1904263">
    <property type="term" value="P:positive regulation of TORC1 signaling"/>
    <property type="evidence" value="ECO:0007669"/>
    <property type="project" value="TreeGrafter"/>
</dbReference>
<evidence type="ECO:0000256" key="2">
    <source>
        <dbReference type="ARBA" id="ARBA00022737"/>
    </source>
</evidence>
<evidence type="ECO:0000256" key="1">
    <source>
        <dbReference type="ARBA" id="ARBA00022574"/>
    </source>
</evidence>
<dbReference type="Proteomes" id="UP000664859">
    <property type="component" value="Unassembled WGS sequence"/>
</dbReference>
<dbReference type="InterPro" id="IPR036322">
    <property type="entry name" value="WD40_repeat_dom_sf"/>
</dbReference>
<dbReference type="InterPro" id="IPR001680">
    <property type="entry name" value="WD40_rpt"/>
</dbReference>
<proteinExistence type="predicted"/>
<reference evidence="4" key="1">
    <citation type="submission" date="2021-02" db="EMBL/GenBank/DDBJ databases">
        <title>First Annotated Genome of the Yellow-green Alga Tribonema minus.</title>
        <authorList>
            <person name="Mahan K.M."/>
        </authorList>
    </citation>
    <scope>NUCLEOTIDE SEQUENCE</scope>
    <source>
        <strain evidence="4">UTEX B ZZ1240</strain>
    </source>
</reference>
<dbReference type="AlphaFoldDB" id="A0A835YP21"/>
<dbReference type="SUPFAM" id="SSF50978">
    <property type="entry name" value="WD40 repeat-like"/>
    <property type="match status" value="1"/>
</dbReference>
<evidence type="ECO:0000313" key="4">
    <source>
        <dbReference type="EMBL" id="KAG5178800.1"/>
    </source>
</evidence>
<comment type="caution">
    <text evidence="4">The sequence shown here is derived from an EMBL/GenBank/DDBJ whole genome shotgun (WGS) entry which is preliminary data.</text>
</comment>
<evidence type="ECO:0000313" key="5">
    <source>
        <dbReference type="Proteomes" id="UP000664859"/>
    </source>
</evidence>
<dbReference type="GO" id="GO:0005774">
    <property type="term" value="C:vacuolar membrane"/>
    <property type="evidence" value="ECO:0007669"/>
    <property type="project" value="TreeGrafter"/>
</dbReference>
<dbReference type="Gene3D" id="2.130.10.10">
    <property type="entry name" value="YVTN repeat-like/Quinoprotein amine dehydrogenase"/>
    <property type="match status" value="1"/>
</dbReference>
<accession>A0A835YP21</accession>
<dbReference type="PANTHER" id="PTHR46200:SF1">
    <property type="entry name" value="GATOR COMPLEX PROTEIN WDR24"/>
    <property type="match status" value="1"/>
</dbReference>
<dbReference type="SMART" id="SM00320">
    <property type="entry name" value="WD40"/>
    <property type="match status" value="5"/>
</dbReference>
<sequence length="221" mass="24639">METSAGVVAELDLGCPLTSLCLSPNLQYCAVGARDVVKVLDLGPEGFAEVKTLSITTKGSIKFSITDVSWSAMDSGLVAAAMNNGGIVVWDVLPSHHSERVMVEHQRTVNRVAWHPSEPALLLSCSMDNSIKLWDRRGRTHHCAVTFRPRSEAVRDVQFSPFQPHRFAAAFENGQLQVWDRRKVSQPQLKIMAHSQPIMAIDWHPMRDWVIATGSRDRTVR</sequence>
<name>A0A835YP21_9STRA</name>
<dbReference type="InterPro" id="IPR015943">
    <property type="entry name" value="WD40/YVTN_repeat-like_dom_sf"/>
</dbReference>
<protein>
    <submittedName>
        <fullName evidence="4">WD40-repeat-containing domain protein</fullName>
    </submittedName>
</protein>
<feature type="repeat" description="WD" evidence="3">
    <location>
        <begin position="102"/>
        <end position="135"/>
    </location>
</feature>
<dbReference type="PROSITE" id="PS50082">
    <property type="entry name" value="WD_REPEATS_2"/>
    <property type="match status" value="2"/>
</dbReference>
<dbReference type="InterPro" id="IPR037590">
    <property type="entry name" value="WDR24"/>
</dbReference>
<dbReference type="PANTHER" id="PTHR46200">
    <property type="entry name" value="GATOR COMPLEX PROTEIN WDR24"/>
    <property type="match status" value="1"/>
</dbReference>
<evidence type="ECO:0000256" key="3">
    <source>
        <dbReference type="PROSITE-ProRule" id="PRU00221"/>
    </source>
</evidence>
<gene>
    <name evidence="4" type="ORF">JKP88DRAFT_168533</name>
</gene>
<dbReference type="GO" id="GO:0016239">
    <property type="term" value="P:positive regulation of macroautophagy"/>
    <property type="evidence" value="ECO:0007669"/>
    <property type="project" value="TreeGrafter"/>
</dbReference>
<keyword evidence="1 3" id="KW-0853">WD repeat</keyword>
<feature type="repeat" description="WD" evidence="3">
    <location>
        <begin position="191"/>
        <end position="221"/>
    </location>
</feature>
<dbReference type="Pfam" id="PF00400">
    <property type="entry name" value="WD40"/>
    <property type="match status" value="3"/>
</dbReference>
<keyword evidence="2" id="KW-0677">Repeat</keyword>
<dbReference type="GO" id="GO:0061700">
    <property type="term" value="C:GATOR2 complex"/>
    <property type="evidence" value="ECO:0007669"/>
    <property type="project" value="TreeGrafter"/>
</dbReference>